<accession>A0AAW1NVC1</accession>
<protein>
    <recommendedName>
        <fullName evidence="4">Secreted protein</fullName>
    </recommendedName>
</protein>
<evidence type="ECO:0000256" key="1">
    <source>
        <dbReference type="SAM" id="SignalP"/>
    </source>
</evidence>
<keyword evidence="1" id="KW-0732">Signal</keyword>
<feature type="signal peptide" evidence="1">
    <location>
        <begin position="1"/>
        <end position="22"/>
    </location>
</feature>
<comment type="caution">
    <text evidence="2">The sequence shown here is derived from an EMBL/GenBank/DDBJ whole genome shotgun (WGS) entry which is preliminary data.</text>
</comment>
<organism evidence="2 3">
    <name type="scientific">Symbiochloris irregularis</name>
    <dbReference type="NCBI Taxonomy" id="706552"/>
    <lineage>
        <taxon>Eukaryota</taxon>
        <taxon>Viridiplantae</taxon>
        <taxon>Chlorophyta</taxon>
        <taxon>core chlorophytes</taxon>
        <taxon>Trebouxiophyceae</taxon>
        <taxon>Trebouxiales</taxon>
        <taxon>Trebouxiaceae</taxon>
        <taxon>Symbiochloris</taxon>
    </lineage>
</organism>
<sequence>MPVNKAAGFLVVVLCSGVLCRARSLAGPPPPKITKNVTTHHLLPAPPPPSASTTQLQARASFDSENWAKATPTVFIWQ</sequence>
<dbReference type="EMBL" id="JALJOQ010000120">
    <property type="protein sequence ID" value="KAK9795961.1"/>
    <property type="molecule type" value="Genomic_DNA"/>
</dbReference>
<dbReference type="Proteomes" id="UP001465755">
    <property type="component" value="Unassembled WGS sequence"/>
</dbReference>
<evidence type="ECO:0000313" key="2">
    <source>
        <dbReference type="EMBL" id="KAK9795961.1"/>
    </source>
</evidence>
<name>A0AAW1NVC1_9CHLO</name>
<dbReference type="AlphaFoldDB" id="A0AAW1NVC1"/>
<keyword evidence="3" id="KW-1185">Reference proteome</keyword>
<reference evidence="2 3" key="1">
    <citation type="journal article" date="2024" name="Nat. Commun.">
        <title>Phylogenomics reveals the evolutionary origins of lichenization in chlorophyte algae.</title>
        <authorList>
            <person name="Puginier C."/>
            <person name="Libourel C."/>
            <person name="Otte J."/>
            <person name="Skaloud P."/>
            <person name="Haon M."/>
            <person name="Grisel S."/>
            <person name="Petersen M."/>
            <person name="Berrin J.G."/>
            <person name="Delaux P.M."/>
            <person name="Dal Grande F."/>
            <person name="Keller J."/>
        </authorList>
    </citation>
    <scope>NUCLEOTIDE SEQUENCE [LARGE SCALE GENOMIC DNA]</scope>
    <source>
        <strain evidence="2 3">SAG 2036</strain>
    </source>
</reference>
<evidence type="ECO:0000313" key="3">
    <source>
        <dbReference type="Proteomes" id="UP001465755"/>
    </source>
</evidence>
<proteinExistence type="predicted"/>
<evidence type="ECO:0008006" key="4">
    <source>
        <dbReference type="Google" id="ProtNLM"/>
    </source>
</evidence>
<gene>
    <name evidence="2" type="ORF">WJX73_008367</name>
</gene>
<feature type="chain" id="PRO_5043407767" description="Secreted protein" evidence="1">
    <location>
        <begin position="23"/>
        <end position="78"/>
    </location>
</feature>